<protein>
    <submittedName>
        <fullName evidence="5">GntR family transcriptional regulator</fullName>
    </submittedName>
</protein>
<evidence type="ECO:0000259" key="4">
    <source>
        <dbReference type="PROSITE" id="PS50949"/>
    </source>
</evidence>
<dbReference type="PROSITE" id="PS50949">
    <property type="entry name" value="HTH_GNTR"/>
    <property type="match status" value="1"/>
</dbReference>
<proteinExistence type="predicted"/>
<dbReference type="CDD" id="cd07377">
    <property type="entry name" value="WHTH_GntR"/>
    <property type="match status" value="1"/>
</dbReference>
<dbReference type="InterPro" id="IPR036390">
    <property type="entry name" value="WH_DNA-bd_sf"/>
</dbReference>
<sequence length="247" mass="28857">MIKLRSKEQLPPIYDQIKRLLEEKIENGEYLPGSKLPSERELSEQYKISRMTARNALTSLVNEGRAYRKQGKGTYVAKPKIKRDLLHLTGFSKMLKERGIEPSNYTLGAEIFEADKIISEKFNISIGEEVYKITRLRRGNQQNFALEYSYLPVKLFPGLLDYDLEKDSLYRIIEEEYGFKLKFAKQWIKLAKANEYEAKVLEINPDTPILILESITYTKHDMPVEMTYSLTRGDLCEFYTELWSDLS</sequence>
<dbReference type="STRING" id="224999.GCA_001485475_00976"/>
<gene>
    <name evidence="5" type="ORF">TSYNT_6352</name>
</gene>
<dbReference type="InterPro" id="IPR000524">
    <property type="entry name" value="Tscrpt_reg_HTH_GntR"/>
</dbReference>
<dbReference type="Proteomes" id="UP000062160">
    <property type="component" value="Unassembled WGS sequence"/>
</dbReference>
<dbReference type="InterPro" id="IPR050679">
    <property type="entry name" value="Bact_HTH_transcr_reg"/>
</dbReference>
<evidence type="ECO:0000256" key="3">
    <source>
        <dbReference type="ARBA" id="ARBA00023163"/>
    </source>
</evidence>
<dbReference type="GO" id="GO:0045892">
    <property type="term" value="P:negative regulation of DNA-templated transcription"/>
    <property type="evidence" value="ECO:0007669"/>
    <property type="project" value="TreeGrafter"/>
</dbReference>
<dbReference type="Gene3D" id="1.10.10.10">
    <property type="entry name" value="Winged helix-like DNA-binding domain superfamily/Winged helix DNA-binding domain"/>
    <property type="match status" value="1"/>
</dbReference>
<dbReference type="SUPFAM" id="SSF64288">
    <property type="entry name" value="Chorismate lyase-like"/>
    <property type="match status" value="1"/>
</dbReference>
<dbReference type="InterPro" id="IPR028978">
    <property type="entry name" value="Chorismate_lyase_/UTRA_dom_sf"/>
</dbReference>
<feature type="domain" description="HTH gntR-type" evidence="4">
    <location>
        <begin position="11"/>
        <end position="79"/>
    </location>
</feature>
<dbReference type="InterPro" id="IPR036388">
    <property type="entry name" value="WH-like_DNA-bd_sf"/>
</dbReference>
<dbReference type="Gene3D" id="3.40.1410.10">
    <property type="entry name" value="Chorismate lyase-like"/>
    <property type="match status" value="1"/>
</dbReference>
<dbReference type="GO" id="GO:0003700">
    <property type="term" value="F:DNA-binding transcription factor activity"/>
    <property type="evidence" value="ECO:0007669"/>
    <property type="project" value="InterPro"/>
</dbReference>
<dbReference type="InterPro" id="IPR011663">
    <property type="entry name" value="UTRA"/>
</dbReference>
<dbReference type="FunFam" id="1.10.10.10:FF:000079">
    <property type="entry name" value="GntR family transcriptional regulator"/>
    <property type="match status" value="1"/>
</dbReference>
<dbReference type="AlphaFoldDB" id="A0A0U9HPN4"/>
<dbReference type="PANTHER" id="PTHR44846:SF1">
    <property type="entry name" value="MANNOSYL-D-GLYCERATE TRANSPORT_METABOLISM SYSTEM REPRESSOR MNGR-RELATED"/>
    <property type="match status" value="1"/>
</dbReference>
<dbReference type="PRINTS" id="PR00035">
    <property type="entry name" value="HTHGNTR"/>
</dbReference>
<keyword evidence="1" id="KW-0805">Transcription regulation</keyword>
<evidence type="ECO:0000313" key="5">
    <source>
        <dbReference type="EMBL" id="GAQ24967.1"/>
    </source>
</evidence>
<reference evidence="5" key="1">
    <citation type="journal article" date="2016" name="Genome Announc.">
        <title>Draft Genome Sequence of the Syntrophic Lactate-Degrading Bacterium Tepidanaerobacter syntrophicus JLT.</title>
        <authorList>
            <person name="Matsuura N."/>
            <person name="Ohashi A."/>
            <person name="Tourlousse D.M."/>
            <person name="Sekiguchi Y."/>
        </authorList>
    </citation>
    <scope>NUCLEOTIDE SEQUENCE [LARGE SCALE GENOMIC DNA]</scope>
    <source>
        <strain evidence="5">JL</strain>
    </source>
</reference>
<keyword evidence="2" id="KW-0238">DNA-binding</keyword>
<keyword evidence="3" id="KW-0804">Transcription</keyword>
<evidence type="ECO:0000313" key="6">
    <source>
        <dbReference type="Proteomes" id="UP000062160"/>
    </source>
</evidence>
<name>A0A0U9HPN4_9FIRM</name>
<dbReference type="OrthoDB" id="457376at2"/>
<dbReference type="GO" id="GO:0003677">
    <property type="term" value="F:DNA binding"/>
    <property type="evidence" value="ECO:0007669"/>
    <property type="project" value="UniProtKB-KW"/>
</dbReference>
<evidence type="ECO:0000256" key="1">
    <source>
        <dbReference type="ARBA" id="ARBA00023015"/>
    </source>
</evidence>
<dbReference type="EMBL" id="DF977000">
    <property type="protein sequence ID" value="GAQ24967.1"/>
    <property type="molecule type" value="Genomic_DNA"/>
</dbReference>
<organism evidence="5">
    <name type="scientific">Tepidanaerobacter syntrophicus</name>
    <dbReference type="NCBI Taxonomy" id="224999"/>
    <lineage>
        <taxon>Bacteria</taxon>
        <taxon>Bacillati</taxon>
        <taxon>Bacillota</taxon>
        <taxon>Clostridia</taxon>
        <taxon>Thermosediminibacterales</taxon>
        <taxon>Tepidanaerobacteraceae</taxon>
        <taxon>Tepidanaerobacter</taxon>
    </lineage>
</organism>
<dbReference type="SMART" id="SM00345">
    <property type="entry name" value="HTH_GNTR"/>
    <property type="match status" value="1"/>
</dbReference>
<dbReference type="SUPFAM" id="SSF46785">
    <property type="entry name" value="Winged helix' DNA-binding domain"/>
    <property type="match status" value="1"/>
</dbReference>
<dbReference type="SMART" id="SM00866">
    <property type="entry name" value="UTRA"/>
    <property type="match status" value="1"/>
</dbReference>
<dbReference type="PANTHER" id="PTHR44846">
    <property type="entry name" value="MANNOSYL-D-GLYCERATE TRANSPORT/METABOLISM SYSTEM REPRESSOR MNGR-RELATED"/>
    <property type="match status" value="1"/>
</dbReference>
<evidence type="ECO:0000256" key="2">
    <source>
        <dbReference type="ARBA" id="ARBA00023125"/>
    </source>
</evidence>
<keyword evidence="6" id="KW-1185">Reference proteome</keyword>
<dbReference type="Pfam" id="PF00392">
    <property type="entry name" value="GntR"/>
    <property type="match status" value="1"/>
</dbReference>
<dbReference type="Pfam" id="PF07702">
    <property type="entry name" value="UTRA"/>
    <property type="match status" value="1"/>
</dbReference>
<accession>A0A0U9HPN4</accession>